<dbReference type="EMBL" id="LAZR01010455">
    <property type="protein sequence ID" value="KKM66855.1"/>
    <property type="molecule type" value="Genomic_DNA"/>
</dbReference>
<protein>
    <submittedName>
        <fullName evidence="1">Uncharacterized protein</fullName>
    </submittedName>
</protein>
<reference evidence="1" key="1">
    <citation type="journal article" date="2015" name="Nature">
        <title>Complex archaea that bridge the gap between prokaryotes and eukaryotes.</title>
        <authorList>
            <person name="Spang A."/>
            <person name="Saw J.H."/>
            <person name="Jorgensen S.L."/>
            <person name="Zaremba-Niedzwiedzka K."/>
            <person name="Martijn J."/>
            <person name="Lind A.E."/>
            <person name="van Eijk R."/>
            <person name="Schleper C."/>
            <person name="Guy L."/>
            <person name="Ettema T.J."/>
        </authorList>
    </citation>
    <scope>NUCLEOTIDE SEQUENCE</scope>
</reference>
<proteinExistence type="predicted"/>
<gene>
    <name evidence="1" type="ORF">LCGC14_1477030</name>
</gene>
<name>A0A0F9LR65_9ZZZZ</name>
<comment type="caution">
    <text evidence="1">The sequence shown here is derived from an EMBL/GenBank/DDBJ whole genome shotgun (WGS) entry which is preliminary data.</text>
</comment>
<dbReference type="AlphaFoldDB" id="A0A0F9LR65"/>
<evidence type="ECO:0000313" key="1">
    <source>
        <dbReference type="EMBL" id="KKM66855.1"/>
    </source>
</evidence>
<organism evidence="1">
    <name type="scientific">marine sediment metagenome</name>
    <dbReference type="NCBI Taxonomy" id="412755"/>
    <lineage>
        <taxon>unclassified sequences</taxon>
        <taxon>metagenomes</taxon>
        <taxon>ecological metagenomes</taxon>
    </lineage>
</organism>
<sequence>MKYRKKPIVIEAVQYNPQTRDFWPWVAKNAPDANTISTKTDGRIKWVEIKTLEGVMKAESGDWIIKGIAGELYPCKPAIFAATYEQEAN</sequence>
<accession>A0A0F9LR65</accession>